<feature type="transmembrane region" description="Helical" evidence="6">
    <location>
        <begin position="69"/>
        <end position="91"/>
    </location>
</feature>
<protein>
    <recommendedName>
        <fullName evidence="7">TLC domain-containing protein</fullName>
    </recommendedName>
</protein>
<dbReference type="AlphaFoldDB" id="A0AAD1XMZ1"/>
<feature type="transmembrane region" description="Helical" evidence="6">
    <location>
        <begin position="137"/>
        <end position="159"/>
    </location>
</feature>
<proteinExistence type="predicted"/>
<evidence type="ECO:0000256" key="6">
    <source>
        <dbReference type="SAM" id="Phobius"/>
    </source>
</evidence>
<evidence type="ECO:0000256" key="5">
    <source>
        <dbReference type="PROSITE-ProRule" id="PRU00205"/>
    </source>
</evidence>
<reference evidence="8" key="1">
    <citation type="submission" date="2023-07" db="EMBL/GenBank/DDBJ databases">
        <authorList>
            <consortium name="AG Swart"/>
            <person name="Singh M."/>
            <person name="Singh A."/>
            <person name="Seah K."/>
            <person name="Emmerich C."/>
        </authorList>
    </citation>
    <scope>NUCLEOTIDE SEQUENCE</scope>
    <source>
        <strain evidence="8">DP1</strain>
    </source>
</reference>
<evidence type="ECO:0000256" key="1">
    <source>
        <dbReference type="ARBA" id="ARBA00004141"/>
    </source>
</evidence>
<evidence type="ECO:0000313" key="8">
    <source>
        <dbReference type="EMBL" id="CAI2375881.1"/>
    </source>
</evidence>
<feature type="transmembrane region" description="Helical" evidence="6">
    <location>
        <begin position="103"/>
        <end position="125"/>
    </location>
</feature>
<organism evidence="8 9">
    <name type="scientific">Euplotes crassus</name>
    <dbReference type="NCBI Taxonomy" id="5936"/>
    <lineage>
        <taxon>Eukaryota</taxon>
        <taxon>Sar</taxon>
        <taxon>Alveolata</taxon>
        <taxon>Ciliophora</taxon>
        <taxon>Intramacronucleata</taxon>
        <taxon>Spirotrichea</taxon>
        <taxon>Hypotrichia</taxon>
        <taxon>Euplotida</taxon>
        <taxon>Euplotidae</taxon>
        <taxon>Moneuplotes</taxon>
    </lineage>
</organism>
<feature type="transmembrane region" description="Helical" evidence="6">
    <location>
        <begin position="189"/>
        <end position="208"/>
    </location>
</feature>
<feature type="transmembrane region" description="Helical" evidence="6">
    <location>
        <begin position="220"/>
        <end position="240"/>
    </location>
</feature>
<accession>A0AAD1XMZ1</accession>
<keyword evidence="4 5" id="KW-0472">Membrane</keyword>
<keyword evidence="9" id="KW-1185">Reference proteome</keyword>
<dbReference type="PANTHER" id="PTHR31898:SF1">
    <property type="entry name" value="TLC DOMAIN-CONTAINING PROTEIN 5"/>
    <property type="match status" value="1"/>
</dbReference>
<feature type="domain" description="TLC" evidence="7">
    <location>
        <begin position="60"/>
        <end position="248"/>
    </location>
</feature>
<sequence>MSVVVPPQTWVYIPDQTVLINVALSTVFWTVLYIIATFLPISQIKAFKTSEGKPVQISKWETLDTQNRYISLVHGIMCIILSFYDVTYLNLPCGSPNHPVQTFLITVSCGYFLYDLLAMMYYGLLDRSMLLHHGICILGYYLVLCFGASASELIAGVYISEVSNPFMHMRIISRNFGYRHTKFYEACEYIYILLYIYYRLLKGIFVVWNCAACQNGNHPIIRLLSVLLAVQSYFFVYKMVSILKGRFSEKAERDKVGVSLFWFNHNKDVEKLSYYKKSAKRDGIP</sequence>
<dbReference type="Pfam" id="PF03798">
    <property type="entry name" value="TRAM_LAG1_CLN8"/>
    <property type="match status" value="1"/>
</dbReference>
<gene>
    <name evidence="8" type="ORF">ECRASSUSDP1_LOCUS17247</name>
</gene>
<name>A0AAD1XMZ1_EUPCR</name>
<dbReference type="InterPro" id="IPR006634">
    <property type="entry name" value="TLC-dom"/>
</dbReference>
<dbReference type="PROSITE" id="PS50922">
    <property type="entry name" value="TLC"/>
    <property type="match status" value="1"/>
</dbReference>
<evidence type="ECO:0000256" key="3">
    <source>
        <dbReference type="ARBA" id="ARBA00022989"/>
    </source>
</evidence>
<dbReference type="InterPro" id="IPR042512">
    <property type="entry name" value="TLCD5"/>
</dbReference>
<dbReference type="GO" id="GO:0016020">
    <property type="term" value="C:membrane"/>
    <property type="evidence" value="ECO:0007669"/>
    <property type="project" value="UniProtKB-SubCell"/>
</dbReference>
<dbReference type="Proteomes" id="UP001295684">
    <property type="component" value="Unassembled WGS sequence"/>
</dbReference>
<dbReference type="PANTHER" id="PTHR31898">
    <property type="entry name" value="TRANSMEMBRANE PROTEIN 136"/>
    <property type="match status" value="1"/>
</dbReference>
<dbReference type="EMBL" id="CAMPGE010017389">
    <property type="protein sequence ID" value="CAI2375881.1"/>
    <property type="molecule type" value="Genomic_DNA"/>
</dbReference>
<evidence type="ECO:0000256" key="4">
    <source>
        <dbReference type="ARBA" id="ARBA00023136"/>
    </source>
</evidence>
<dbReference type="SMART" id="SM00724">
    <property type="entry name" value="TLC"/>
    <property type="match status" value="1"/>
</dbReference>
<evidence type="ECO:0000259" key="7">
    <source>
        <dbReference type="PROSITE" id="PS50922"/>
    </source>
</evidence>
<keyword evidence="2 5" id="KW-0812">Transmembrane</keyword>
<evidence type="ECO:0000313" key="9">
    <source>
        <dbReference type="Proteomes" id="UP001295684"/>
    </source>
</evidence>
<feature type="transmembrane region" description="Helical" evidence="6">
    <location>
        <begin position="20"/>
        <end position="41"/>
    </location>
</feature>
<comment type="subcellular location">
    <subcellularLocation>
        <location evidence="1">Membrane</location>
        <topology evidence="1">Multi-pass membrane protein</topology>
    </subcellularLocation>
</comment>
<keyword evidence="3 6" id="KW-1133">Transmembrane helix</keyword>
<comment type="caution">
    <text evidence="8">The sequence shown here is derived from an EMBL/GenBank/DDBJ whole genome shotgun (WGS) entry which is preliminary data.</text>
</comment>
<evidence type="ECO:0000256" key="2">
    <source>
        <dbReference type="ARBA" id="ARBA00022692"/>
    </source>
</evidence>